<dbReference type="Proteomes" id="UP000012065">
    <property type="component" value="Unassembled WGS sequence"/>
</dbReference>
<name>M5C7N2_THACB</name>
<reference evidence="1 2" key="1">
    <citation type="journal article" date="2013" name="J. Biotechnol.">
        <title>Establishment and interpretation of the genome sequence of the phytopathogenic fungus Rhizoctonia solani AG1-IB isolate 7/3/14.</title>
        <authorList>
            <person name="Wibberg D.W."/>
            <person name="Jelonek L.J."/>
            <person name="Rupp O.R."/>
            <person name="Hennig M.H."/>
            <person name="Eikmeyer F.E."/>
            <person name="Goesmann A.G."/>
            <person name="Hartmann A.H."/>
            <person name="Borriss R.B."/>
            <person name="Grosch R.G."/>
            <person name="Puehler A.P."/>
            <person name="Schlueter A.S."/>
        </authorList>
    </citation>
    <scope>NUCLEOTIDE SEQUENCE [LARGE SCALE GENOMIC DNA]</scope>
    <source>
        <strain evidence="2">AG1-IB / isolate 7/3/14</strain>
    </source>
</reference>
<evidence type="ECO:0008006" key="3">
    <source>
        <dbReference type="Google" id="ProtNLM"/>
    </source>
</evidence>
<proteinExistence type="predicted"/>
<dbReference type="HOGENOM" id="CLU_1120646_0_0_1"/>
<dbReference type="EMBL" id="CAOJ01015349">
    <property type="protein sequence ID" value="CCO35973.1"/>
    <property type="molecule type" value="Genomic_DNA"/>
</dbReference>
<dbReference type="AlphaFoldDB" id="M5C7N2"/>
<accession>M5C7N2</accession>
<organism evidence="1 2">
    <name type="scientific">Thanatephorus cucumeris (strain AG1-IB / isolate 7/3/14)</name>
    <name type="common">Lettuce bottom rot fungus</name>
    <name type="synonym">Rhizoctonia solani</name>
    <dbReference type="NCBI Taxonomy" id="1108050"/>
    <lineage>
        <taxon>Eukaryota</taxon>
        <taxon>Fungi</taxon>
        <taxon>Dikarya</taxon>
        <taxon>Basidiomycota</taxon>
        <taxon>Agaricomycotina</taxon>
        <taxon>Agaricomycetes</taxon>
        <taxon>Cantharellales</taxon>
        <taxon>Ceratobasidiaceae</taxon>
        <taxon>Rhizoctonia</taxon>
        <taxon>Rhizoctonia solani AG-1</taxon>
    </lineage>
</organism>
<evidence type="ECO:0000313" key="1">
    <source>
        <dbReference type="EMBL" id="CCO35973.1"/>
    </source>
</evidence>
<evidence type="ECO:0000313" key="2">
    <source>
        <dbReference type="Proteomes" id="UP000012065"/>
    </source>
</evidence>
<sequence length="206" mass="22974">MEGLPPPSPNLIPDNFTNLQLIQIFNLPDLLAWEYPDSMLFAAALLIWQAAGYSHFTATVKREHLVDTVTRDLVCSHIKYVPLDLIVPPLPTTLSAYLASPLVAKTKVNRLGGLLQFWENKVKAVLVLRRLVLDILTTPSLLVDVECAFLGGRMSVNYRQHRTSLLIFRAKMAVGSWFGIPLLPDVAEVLNMVEGKGDLERSLDLD</sequence>
<protein>
    <recommendedName>
        <fullName evidence="3">HAT C-terminal dimerisation domain-containing protein</fullName>
    </recommendedName>
</protein>
<gene>
    <name evidence="1" type="ORF">BN14_10095</name>
</gene>
<comment type="caution">
    <text evidence="1">The sequence shown here is derived from an EMBL/GenBank/DDBJ whole genome shotgun (WGS) entry which is preliminary data.</text>
</comment>